<accession>A0A1I0AM32</accession>
<keyword evidence="2" id="KW-1185">Reference proteome</keyword>
<evidence type="ECO:0000313" key="1">
    <source>
        <dbReference type="EMBL" id="SES95365.1"/>
    </source>
</evidence>
<sequence length="102" mass="11143">MERAICQYALDRVMLYLRNYGVAPAPQVCRRALALIDECLAEVVTGQGSSVPDPCHSDTPLPGGVLALVFDRLPGYFDLPELYVPLQRPPIQRGSIGYGPTL</sequence>
<gene>
    <name evidence="1" type="ORF">SAMN04487962_10326</name>
</gene>
<protein>
    <submittedName>
        <fullName evidence="1">Uncharacterized protein</fullName>
    </submittedName>
</protein>
<name>A0A1I0AM32_9GAMM</name>
<evidence type="ECO:0000313" key="2">
    <source>
        <dbReference type="Proteomes" id="UP000198762"/>
    </source>
</evidence>
<dbReference type="AlphaFoldDB" id="A0A1I0AM32"/>
<dbReference type="EMBL" id="FOHZ01000003">
    <property type="protein sequence ID" value="SES95365.1"/>
    <property type="molecule type" value="Genomic_DNA"/>
</dbReference>
<organism evidence="1 2">
    <name type="scientific">Marinobacter segnicrescens</name>
    <dbReference type="NCBI Taxonomy" id="430453"/>
    <lineage>
        <taxon>Bacteria</taxon>
        <taxon>Pseudomonadati</taxon>
        <taxon>Pseudomonadota</taxon>
        <taxon>Gammaproteobacteria</taxon>
        <taxon>Pseudomonadales</taxon>
        <taxon>Marinobacteraceae</taxon>
        <taxon>Marinobacter</taxon>
    </lineage>
</organism>
<dbReference type="OrthoDB" id="6919369at2"/>
<dbReference type="Proteomes" id="UP000198762">
    <property type="component" value="Unassembled WGS sequence"/>
</dbReference>
<reference evidence="2" key="1">
    <citation type="submission" date="2016-10" db="EMBL/GenBank/DDBJ databases">
        <authorList>
            <person name="Varghese N."/>
            <person name="Submissions S."/>
        </authorList>
    </citation>
    <scope>NUCLEOTIDE SEQUENCE [LARGE SCALE GENOMIC DNA]</scope>
    <source>
        <strain evidence="2">CGMCC 1.6489</strain>
    </source>
</reference>
<dbReference type="RefSeq" id="WP_091849014.1">
    <property type="nucleotide sequence ID" value="NZ_FOHZ01000003.1"/>
</dbReference>
<dbReference type="STRING" id="430453.SAMN04487962_10326"/>
<proteinExistence type="predicted"/>